<evidence type="ECO:0000313" key="2">
    <source>
        <dbReference type="Proteomes" id="UP000217790"/>
    </source>
</evidence>
<organism evidence="1 2">
    <name type="scientific">Armillaria gallica</name>
    <name type="common">Bulbous honey fungus</name>
    <name type="synonym">Armillaria bulbosa</name>
    <dbReference type="NCBI Taxonomy" id="47427"/>
    <lineage>
        <taxon>Eukaryota</taxon>
        <taxon>Fungi</taxon>
        <taxon>Dikarya</taxon>
        <taxon>Basidiomycota</taxon>
        <taxon>Agaricomycotina</taxon>
        <taxon>Agaricomycetes</taxon>
        <taxon>Agaricomycetidae</taxon>
        <taxon>Agaricales</taxon>
        <taxon>Marasmiineae</taxon>
        <taxon>Physalacriaceae</taxon>
        <taxon>Armillaria</taxon>
    </lineage>
</organism>
<reference evidence="2" key="1">
    <citation type="journal article" date="2017" name="Nat. Ecol. Evol.">
        <title>Genome expansion and lineage-specific genetic innovations in the forest pathogenic fungi Armillaria.</title>
        <authorList>
            <person name="Sipos G."/>
            <person name="Prasanna A.N."/>
            <person name="Walter M.C."/>
            <person name="O'Connor E."/>
            <person name="Balint B."/>
            <person name="Krizsan K."/>
            <person name="Kiss B."/>
            <person name="Hess J."/>
            <person name="Varga T."/>
            <person name="Slot J."/>
            <person name="Riley R."/>
            <person name="Boka B."/>
            <person name="Rigling D."/>
            <person name="Barry K."/>
            <person name="Lee J."/>
            <person name="Mihaltcheva S."/>
            <person name="LaButti K."/>
            <person name="Lipzen A."/>
            <person name="Waldron R."/>
            <person name="Moloney N.M."/>
            <person name="Sperisen C."/>
            <person name="Kredics L."/>
            <person name="Vagvoelgyi C."/>
            <person name="Patrignani A."/>
            <person name="Fitzpatrick D."/>
            <person name="Nagy I."/>
            <person name="Doyle S."/>
            <person name="Anderson J.B."/>
            <person name="Grigoriev I.V."/>
            <person name="Gueldener U."/>
            <person name="Muensterkoetter M."/>
            <person name="Nagy L.G."/>
        </authorList>
    </citation>
    <scope>NUCLEOTIDE SEQUENCE [LARGE SCALE GENOMIC DNA]</scope>
    <source>
        <strain evidence="2">Ar21-2</strain>
    </source>
</reference>
<protein>
    <submittedName>
        <fullName evidence="1">Uncharacterized protein</fullName>
    </submittedName>
</protein>
<gene>
    <name evidence="1" type="ORF">ARMGADRAFT_76360</name>
</gene>
<dbReference type="InParanoid" id="A0A2H3CGM6"/>
<dbReference type="AlphaFoldDB" id="A0A2H3CGM6"/>
<keyword evidence="2" id="KW-1185">Reference proteome</keyword>
<accession>A0A2H3CGM6</accession>
<proteinExistence type="predicted"/>
<sequence>MKYVTLTYQSHFIHQEMSFLPFRRCHFESFLRKREDFVCLSDYYEWRCTCLCFLDDFLRIWLESGISTRRSSSLLILHLCQAATIAIMEVTYVQSERRYYYIQTSLPSLERQMWRPLFGPSPEYDAHARVTISPACQTAHGSPCNHHNGQFINRIQGADIIAVLLVGDALIYH</sequence>
<dbReference type="EMBL" id="KZ293744">
    <property type="protein sequence ID" value="PBK80494.1"/>
    <property type="molecule type" value="Genomic_DNA"/>
</dbReference>
<dbReference type="Proteomes" id="UP000217790">
    <property type="component" value="Unassembled WGS sequence"/>
</dbReference>
<evidence type="ECO:0000313" key="1">
    <source>
        <dbReference type="EMBL" id="PBK80494.1"/>
    </source>
</evidence>
<name>A0A2H3CGM6_ARMGA</name>